<protein>
    <recommendedName>
        <fullName evidence="3">Single-stranded DNA-binding protein</fullName>
    </recommendedName>
</protein>
<dbReference type="EMBL" id="LR796552">
    <property type="protein sequence ID" value="CAB4150741.1"/>
    <property type="molecule type" value="Genomic_DNA"/>
</dbReference>
<proteinExistence type="predicted"/>
<organism evidence="2">
    <name type="scientific">uncultured Caudovirales phage</name>
    <dbReference type="NCBI Taxonomy" id="2100421"/>
    <lineage>
        <taxon>Viruses</taxon>
        <taxon>Duplodnaviria</taxon>
        <taxon>Heunggongvirae</taxon>
        <taxon>Uroviricota</taxon>
        <taxon>Caudoviricetes</taxon>
        <taxon>Peduoviridae</taxon>
        <taxon>Maltschvirus</taxon>
        <taxon>Maltschvirus maltsch</taxon>
    </lineage>
</organism>
<evidence type="ECO:0000313" key="2">
    <source>
        <dbReference type="EMBL" id="CAB4150741.1"/>
    </source>
</evidence>
<dbReference type="EMBL" id="LR796309">
    <property type="protein sequence ID" value="CAB4136091.1"/>
    <property type="molecule type" value="Genomic_DNA"/>
</dbReference>
<dbReference type="InterPro" id="IPR012340">
    <property type="entry name" value="NA-bd_OB-fold"/>
</dbReference>
<reference evidence="2" key="1">
    <citation type="submission" date="2020-04" db="EMBL/GenBank/DDBJ databases">
        <authorList>
            <person name="Chiriac C."/>
            <person name="Salcher M."/>
            <person name="Ghai R."/>
            <person name="Kavagutti S V."/>
        </authorList>
    </citation>
    <scope>NUCLEOTIDE SEQUENCE</scope>
</reference>
<sequence>MQGQSSLPRAARHQNENMKVAKIADLTNLADGSVIGEMSVQVKAAFPPKTGEGKFGPWRVVAAILKDSTGEVRASFWTNDEIKDLIGQTITIKSQPTNKGLQGLSVKYSKHSDSNELNVSEKAAIIDSAAGAFRQAETAIKVNTALASGQGGGTPADAKRLIFQRAQLYVQCAAAAKWAAAEAGITSPEEVQAVRASIFISADKANLWNCFPATAAKPAAVEVPDEIPMGKVIDDLEAEAGW</sequence>
<dbReference type="Gene3D" id="2.40.50.140">
    <property type="entry name" value="Nucleic acid-binding proteins"/>
    <property type="match status" value="1"/>
</dbReference>
<evidence type="ECO:0000313" key="1">
    <source>
        <dbReference type="EMBL" id="CAB4136091.1"/>
    </source>
</evidence>
<gene>
    <name evidence="1" type="ORF">UFOVP298_16</name>
    <name evidence="2" type="ORF">UFOVP572_23</name>
</gene>
<evidence type="ECO:0008006" key="3">
    <source>
        <dbReference type="Google" id="ProtNLM"/>
    </source>
</evidence>
<accession>A0A6J5MXU3</accession>
<name>A0A6J5MXU3_9CAUD</name>